<feature type="transmembrane region" description="Helical" evidence="4">
    <location>
        <begin position="71"/>
        <end position="89"/>
    </location>
</feature>
<evidence type="ECO:0000313" key="6">
    <source>
        <dbReference type="EMBL" id="SLN31748.1"/>
    </source>
</evidence>
<accession>A0A1X6YUC7</accession>
<dbReference type="InterPro" id="IPR020846">
    <property type="entry name" value="MFS_dom"/>
</dbReference>
<dbReference type="Pfam" id="PF07690">
    <property type="entry name" value="MFS_1"/>
    <property type="match status" value="1"/>
</dbReference>
<reference evidence="6 7" key="1">
    <citation type="submission" date="2017-03" db="EMBL/GenBank/DDBJ databases">
        <authorList>
            <person name="Afonso C.L."/>
            <person name="Miller P.J."/>
            <person name="Scott M.A."/>
            <person name="Spackman E."/>
            <person name="Goraichik I."/>
            <person name="Dimitrov K.M."/>
            <person name="Suarez D.L."/>
            <person name="Swayne D.E."/>
        </authorList>
    </citation>
    <scope>NUCLEOTIDE SEQUENCE [LARGE SCALE GENOMIC DNA]</scope>
    <source>
        <strain evidence="6 7">CECT 7450</strain>
    </source>
</reference>
<dbReference type="InterPro" id="IPR011701">
    <property type="entry name" value="MFS"/>
</dbReference>
<evidence type="ECO:0000256" key="3">
    <source>
        <dbReference type="ARBA" id="ARBA00023136"/>
    </source>
</evidence>
<feature type="transmembrane region" description="Helical" evidence="4">
    <location>
        <begin position="163"/>
        <end position="181"/>
    </location>
</feature>
<dbReference type="InterPro" id="IPR036259">
    <property type="entry name" value="MFS_trans_sf"/>
</dbReference>
<dbReference type="SUPFAM" id="SSF103473">
    <property type="entry name" value="MFS general substrate transporter"/>
    <property type="match status" value="1"/>
</dbReference>
<dbReference type="GO" id="GO:0022857">
    <property type="term" value="F:transmembrane transporter activity"/>
    <property type="evidence" value="ECO:0007669"/>
    <property type="project" value="InterPro"/>
</dbReference>
<dbReference type="EMBL" id="FWFX01000003">
    <property type="protein sequence ID" value="SLN31748.1"/>
    <property type="molecule type" value="Genomic_DNA"/>
</dbReference>
<feature type="transmembrane region" description="Helical" evidence="4">
    <location>
        <begin position="298"/>
        <end position="322"/>
    </location>
</feature>
<feature type="domain" description="Major facilitator superfamily (MFS) profile" evidence="5">
    <location>
        <begin position="1"/>
        <end position="387"/>
    </location>
</feature>
<evidence type="ECO:0000256" key="2">
    <source>
        <dbReference type="ARBA" id="ARBA00022989"/>
    </source>
</evidence>
<dbReference type="PANTHER" id="PTHR23531:SF1">
    <property type="entry name" value="QUINOLENE RESISTANCE PROTEIN NORA"/>
    <property type="match status" value="1"/>
</dbReference>
<feature type="transmembrane region" description="Helical" evidence="4">
    <location>
        <begin position="274"/>
        <end position="292"/>
    </location>
</feature>
<feature type="transmembrane region" description="Helical" evidence="4">
    <location>
        <begin position="95"/>
        <end position="118"/>
    </location>
</feature>
<keyword evidence="2 4" id="KW-1133">Transmembrane helix</keyword>
<dbReference type="RefSeq" id="WP_085804963.1">
    <property type="nucleotide sequence ID" value="NZ_FWFX01000003.1"/>
</dbReference>
<dbReference type="OrthoDB" id="8046314at2"/>
<dbReference type="PANTHER" id="PTHR23531">
    <property type="entry name" value="QUINOLENE RESISTANCE PROTEIN NORA"/>
    <property type="match status" value="1"/>
</dbReference>
<name>A0A1X6YUC7_9RHOB</name>
<gene>
    <name evidence="6" type="ORF">ROA7450_01424</name>
</gene>
<feature type="transmembrane region" description="Helical" evidence="4">
    <location>
        <begin position="362"/>
        <end position="380"/>
    </location>
</feature>
<dbReference type="AlphaFoldDB" id="A0A1X6YUC7"/>
<feature type="transmembrane region" description="Helical" evidence="4">
    <location>
        <begin position="214"/>
        <end position="232"/>
    </location>
</feature>
<sequence length="395" mass="42115">MSRPILFTLFYLAVFLQAGAYGLTFMLPRLFDAFGANEKVVGVMLFVTTISTLIAVYYSGHLADRFGRLRTLGGACFAIAVALAFYGMAQGVGVLLISASILLGAGWGLTYALPPVVLTRLISAQDRVRYFAILSVAVMTGFGLSPVLASILEDAGLTIADAFYITAALCALAGLIFFTLTTPIRQLSAAKGPEARSNLSLSAIANIMRSPARLPVIMVCLGASVFAGMNNFQTVFADERGLAYADYFLTYTITVVLFRVALARFKGGRNPYGTIAALQYIMCGSVVLFLFSGANVPLYLLVAFLFGIGYGVSYPILAAMAANDANEDLLPQTLQFFALTYFIGIFGFPLIAGWLIVEAGSATLLIVSAVLAGIEATMAFNRSVGKRPSLADLRQ</sequence>
<dbReference type="InterPro" id="IPR052714">
    <property type="entry name" value="MFS_Exporter"/>
</dbReference>
<dbReference type="Gene3D" id="1.20.1250.20">
    <property type="entry name" value="MFS general substrate transporter like domains"/>
    <property type="match status" value="1"/>
</dbReference>
<feature type="transmembrane region" description="Helical" evidence="4">
    <location>
        <begin position="130"/>
        <end position="151"/>
    </location>
</feature>
<feature type="transmembrane region" description="Helical" evidence="4">
    <location>
        <begin position="40"/>
        <end position="59"/>
    </location>
</feature>
<dbReference type="Proteomes" id="UP000193061">
    <property type="component" value="Unassembled WGS sequence"/>
</dbReference>
<organism evidence="6 7">
    <name type="scientific">Roseovarius albus</name>
    <dbReference type="NCBI Taxonomy" id="1247867"/>
    <lineage>
        <taxon>Bacteria</taxon>
        <taxon>Pseudomonadati</taxon>
        <taxon>Pseudomonadota</taxon>
        <taxon>Alphaproteobacteria</taxon>
        <taxon>Rhodobacterales</taxon>
        <taxon>Roseobacteraceae</taxon>
        <taxon>Roseovarius</taxon>
    </lineage>
</organism>
<dbReference type="PROSITE" id="PS50850">
    <property type="entry name" value="MFS"/>
    <property type="match status" value="1"/>
</dbReference>
<proteinExistence type="predicted"/>
<evidence type="ECO:0000259" key="5">
    <source>
        <dbReference type="PROSITE" id="PS50850"/>
    </source>
</evidence>
<keyword evidence="1 4" id="KW-0812">Transmembrane</keyword>
<protein>
    <submittedName>
        <fullName evidence="6">Major Facilitator Superfamily protein</fullName>
    </submittedName>
</protein>
<keyword evidence="7" id="KW-1185">Reference proteome</keyword>
<keyword evidence="3 4" id="KW-0472">Membrane</keyword>
<feature type="transmembrane region" description="Helical" evidence="4">
    <location>
        <begin position="244"/>
        <end position="262"/>
    </location>
</feature>
<evidence type="ECO:0000256" key="4">
    <source>
        <dbReference type="SAM" id="Phobius"/>
    </source>
</evidence>
<evidence type="ECO:0000256" key="1">
    <source>
        <dbReference type="ARBA" id="ARBA00022692"/>
    </source>
</evidence>
<feature type="transmembrane region" description="Helical" evidence="4">
    <location>
        <begin position="334"/>
        <end position="356"/>
    </location>
</feature>
<evidence type="ECO:0000313" key="7">
    <source>
        <dbReference type="Proteomes" id="UP000193061"/>
    </source>
</evidence>